<evidence type="ECO:0000313" key="1">
    <source>
        <dbReference type="EMBL" id="PYH85582.1"/>
    </source>
</evidence>
<gene>
    <name evidence="1" type="ORF">BO82DRAFT_398456</name>
</gene>
<dbReference type="RefSeq" id="XP_025495782.1">
    <property type="nucleotide sequence ID" value="XM_025639032.1"/>
</dbReference>
<protein>
    <submittedName>
        <fullName evidence="1">Uncharacterized protein</fullName>
    </submittedName>
</protein>
<dbReference type="Proteomes" id="UP000248340">
    <property type="component" value="Unassembled WGS sequence"/>
</dbReference>
<reference evidence="1 2" key="1">
    <citation type="submission" date="2016-12" db="EMBL/GenBank/DDBJ databases">
        <title>The genomes of Aspergillus section Nigri reveals drivers in fungal speciation.</title>
        <authorList>
            <consortium name="DOE Joint Genome Institute"/>
            <person name="Vesth T.C."/>
            <person name="Nybo J."/>
            <person name="Theobald S."/>
            <person name="Brandl J."/>
            <person name="Frisvad J.C."/>
            <person name="Nielsen K.F."/>
            <person name="Lyhne E.K."/>
            <person name="Kogle M.E."/>
            <person name="Kuo A."/>
            <person name="Riley R."/>
            <person name="Clum A."/>
            <person name="Nolan M."/>
            <person name="Lipzen A."/>
            <person name="Salamov A."/>
            <person name="Henrissat B."/>
            <person name="Wiebenga A."/>
            <person name="De Vries R.P."/>
            <person name="Grigoriev I.V."/>
            <person name="Mortensen U.H."/>
            <person name="Andersen M.R."/>
            <person name="Baker S.E."/>
        </authorList>
    </citation>
    <scope>NUCLEOTIDE SEQUENCE [LARGE SCALE GENOMIC DNA]</scope>
    <source>
        <strain evidence="1 2">CBS 121591</strain>
    </source>
</reference>
<keyword evidence="2" id="KW-1185">Reference proteome</keyword>
<dbReference type="VEuPathDB" id="FungiDB:BO82DRAFT_398456"/>
<organism evidence="1 2">
    <name type="scientific">Aspergillus uvarum CBS 121591</name>
    <dbReference type="NCBI Taxonomy" id="1448315"/>
    <lineage>
        <taxon>Eukaryota</taxon>
        <taxon>Fungi</taxon>
        <taxon>Dikarya</taxon>
        <taxon>Ascomycota</taxon>
        <taxon>Pezizomycotina</taxon>
        <taxon>Eurotiomycetes</taxon>
        <taxon>Eurotiomycetidae</taxon>
        <taxon>Eurotiales</taxon>
        <taxon>Aspergillaceae</taxon>
        <taxon>Aspergillus</taxon>
        <taxon>Aspergillus subgen. Circumdati</taxon>
    </lineage>
</organism>
<dbReference type="GeneID" id="37141774"/>
<accession>A0A319E379</accession>
<dbReference type="EMBL" id="KZ821679">
    <property type="protein sequence ID" value="PYH85582.1"/>
    <property type="molecule type" value="Genomic_DNA"/>
</dbReference>
<name>A0A319E379_9EURO</name>
<evidence type="ECO:0000313" key="2">
    <source>
        <dbReference type="Proteomes" id="UP000248340"/>
    </source>
</evidence>
<proteinExistence type="predicted"/>
<dbReference type="AlphaFoldDB" id="A0A319E379"/>
<sequence>MLLVSFGTHQKWFYRAVIVPPIAEEDTSAAAATAASVPAPAAPTAPATVLPLRVATYTRGGRIQQLTMTNIVAAPAASLS</sequence>